<keyword evidence="2" id="KW-1185">Reference proteome</keyword>
<protein>
    <submittedName>
        <fullName evidence="1">Uncharacterized protein</fullName>
    </submittedName>
</protein>
<dbReference type="AlphaFoldDB" id="A0A9D4EYD1"/>
<comment type="caution">
    <text evidence="1">The sequence shown here is derived from an EMBL/GenBank/DDBJ whole genome shotgun (WGS) entry which is preliminary data.</text>
</comment>
<sequence length="93" mass="11740">MDFWKTVVRQIPREQYHFQRPLARREHHPDWRPEGLLLEAPDQFHRTRGRQTLDRRIQRHRYQVRSIRVRIHMDHRNRLLIVYTFLNILKHLS</sequence>
<proteinExistence type="predicted"/>
<evidence type="ECO:0000313" key="1">
    <source>
        <dbReference type="EMBL" id="KAH3787708.1"/>
    </source>
</evidence>
<accession>A0A9D4EYD1</accession>
<reference evidence="1" key="2">
    <citation type="submission" date="2020-11" db="EMBL/GenBank/DDBJ databases">
        <authorList>
            <person name="McCartney M.A."/>
            <person name="Auch B."/>
            <person name="Kono T."/>
            <person name="Mallez S."/>
            <person name="Becker A."/>
            <person name="Gohl D.M."/>
            <person name="Silverstein K.A.T."/>
            <person name="Koren S."/>
            <person name="Bechman K.B."/>
            <person name="Herman A."/>
            <person name="Abrahante J.E."/>
            <person name="Garbe J."/>
        </authorList>
    </citation>
    <scope>NUCLEOTIDE SEQUENCE</scope>
    <source>
        <strain evidence="1">Duluth1</strain>
        <tissue evidence="1">Whole animal</tissue>
    </source>
</reference>
<organism evidence="1 2">
    <name type="scientific">Dreissena polymorpha</name>
    <name type="common">Zebra mussel</name>
    <name type="synonym">Mytilus polymorpha</name>
    <dbReference type="NCBI Taxonomy" id="45954"/>
    <lineage>
        <taxon>Eukaryota</taxon>
        <taxon>Metazoa</taxon>
        <taxon>Spiralia</taxon>
        <taxon>Lophotrochozoa</taxon>
        <taxon>Mollusca</taxon>
        <taxon>Bivalvia</taxon>
        <taxon>Autobranchia</taxon>
        <taxon>Heteroconchia</taxon>
        <taxon>Euheterodonta</taxon>
        <taxon>Imparidentia</taxon>
        <taxon>Neoheterodontei</taxon>
        <taxon>Myida</taxon>
        <taxon>Dreissenoidea</taxon>
        <taxon>Dreissenidae</taxon>
        <taxon>Dreissena</taxon>
    </lineage>
</organism>
<evidence type="ECO:0000313" key="2">
    <source>
        <dbReference type="Proteomes" id="UP000828390"/>
    </source>
</evidence>
<reference evidence="1" key="1">
    <citation type="journal article" date="2019" name="bioRxiv">
        <title>The Genome of the Zebra Mussel, Dreissena polymorpha: A Resource for Invasive Species Research.</title>
        <authorList>
            <person name="McCartney M.A."/>
            <person name="Auch B."/>
            <person name="Kono T."/>
            <person name="Mallez S."/>
            <person name="Zhang Y."/>
            <person name="Obille A."/>
            <person name="Becker A."/>
            <person name="Abrahante J.E."/>
            <person name="Garbe J."/>
            <person name="Badalamenti J.P."/>
            <person name="Herman A."/>
            <person name="Mangelson H."/>
            <person name="Liachko I."/>
            <person name="Sullivan S."/>
            <person name="Sone E.D."/>
            <person name="Koren S."/>
            <person name="Silverstein K.A.T."/>
            <person name="Beckman K.B."/>
            <person name="Gohl D.M."/>
        </authorList>
    </citation>
    <scope>NUCLEOTIDE SEQUENCE</scope>
    <source>
        <strain evidence="1">Duluth1</strain>
        <tissue evidence="1">Whole animal</tissue>
    </source>
</reference>
<gene>
    <name evidence="1" type="ORF">DPMN_165835</name>
</gene>
<name>A0A9D4EYD1_DREPO</name>
<dbReference type="EMBL" id="JAIWYP010000008">
    <property type="protein sequence ID" value="KAH3787708.1"/>
    <property type="molecule type" value="Genomic_DNA"/>
</dbReference>
<dbReference type="Proteomes" id="UP000828390">
    <property type="component" value="Unassembled WGS sequence"/>
</dbReference>